<dbReference type="KEGG" id="dtl:H8F01_08620"/>
<keyword evidence="3" id="KW-1185">Reference proteome</keyword>
<name>A0A7G8Q8P6_9GAMM</name>
<evidence type="ECO:0000259" key="1">
    <source>
        <dbReference type="Pfam" id="PF12680"/>
    </source>
</evidence>
<evidence type="ECO:0000313" key="2">
    <source>
        <dbReference type="EMBL" id="QNK03154.1"/>
    </source>
</evidence>
<feature type="domain" description="SnoaL-like" evidence="1">
    <location>
        <begin position="9"/>
        <end position="107"/>
    </location>
</feature>
<dbReference type="Gene3D" id="3.10.450.50">
    <property type="match status" value="1"/>
</dbReference>
<sequence>MPERHVVSTFVSLVERGQFIEALLRYYHPTAVVWENRQRSRIGLDALIENEQLVLKNFHAVEGRAVHVLVDGDDVTINWRFEFANDTARVTLDEVAVQQWADGKIVHERFYYDPAQLQPATARSAVNDEIHAAAVP</sequence>
<dbReference type="SUPFAM" id="SSF54427">
    <property type="entry name" value="NTF2-like"/>
    <property type="match status" value="1"/>
</dbReference>
<accession>A0A7G8Q8P6</accession>
<dbReference type="RefSeq" id="WP_187058606.1">
    <property type="nucleotide sequence ID" value="NZ_CP060412.1"/>
</dbReference>
<dbReference type="EMBL" id="CP060412">
    <property type="protein sequence ID" value="QNK03154.1"/>
    <property type="molecule type" value="Genomic_DNA"/>
</dbReference>
<dbReference type="Proteomes" id="UP000515873">
    <property type="component" value="Chromosome"/>
</dbReference>
<dbReference type="InterPro" id="IPR037401">
    <property type="entry name" value="SnoaL-like"/>
</dbReference>
<dbReference type="PANTHER" id="PTHR34003">
    <property type="entry name" value="BLL2395 PROTEIN"/>
    <property type="match status" value="1"/>
</dbReference>
<dbReference type="Pfam" id="PF12680">
    <property type="entry name" value="SnoaL_2"/>
    <property type="match status" value="1"/>
</dbReference>
<dbReference type="PANTHER" id="PTHR34003:SF2">
    <property type="entry name" value="SNOAL-LIKE DOMAIN-CONTAINING PROTEIN"/>
    <property type="match status" value="1"/>
</dbReference>
<gene>
    <name evidence="2" type="ORF">H8F01_08620</name>
</gene>
<protein>
    <submittedName>
        <fullName evidence="2">Nuclear transport factor 2 family protein</fullName>
    </submittedName>
</protein>
<dbReference type="AlphaFoldDB" id="A0A7G8Q8P6"/>
<reference evidence="2 3" key="1">
    <citation type="submission" date="2020-08" db="EMBL/GenBank/DDBJ databases">
        <title>Dyella sp. G9 isolated from forest soil.</title>
        <authorList>
            <person name="Fu J."/>
            <person name="Qiu L."/>
        </authorList>
    </citation>
    <scope>NUCLEOTIDE SEQUENCE [LARGE SCALE GENOMIC DNA]</scope>
    <source>
        <strain evidence="2 3">G9</strain>
    </source>
</reference>
<proteinExistence type="predicted"/>
<evidence type="ECO:0000313" key="3">
    <source>
        <dbReference type="Proteomes" id="UP000515873"/>
    </source>
</evidence>
<organism evidence="2 3">
    <name type="scientific">Dyella telluris</name>
    <dbReference type="NCBI Taxonomy" id="2763498"/>
    <lineage>
        <taxon>Bacteria</taxon>
        <taxon>Pseudomonadati</taxon>
        <taxon>Pseudomonadota</taxon>
        <taxon>Gammaproteobacteria</taxon>
        <taxon>Lysobacterales</taxon>
        <taxon>Rhodanobacteraceae</taxon>
        <taxon>Dyella</taxon>
    </lineage>
</organism>
<dbReference type="InterPro" id="IPR032710">
    <property type="entry name" value="NTF2-like_dom_sf"/>
</dbReference>